<proteinExistence type="predicted"/>
<name>A0A7J6RD47_PEROL</name>
<gene>
    <name evidence="2" type="ORF">FOZ62_031943</name>
</gene>
<feature type="non-terminal residue" evidence="2">
    <location>
        <position position="1"/>
    </location>
</feature>
<comment type="caution">
    <text evidence="2">The sequence shown here is derived from an EMBL/GenBank/DDBJ whole genome shotgun (WGS) entry which is preliminary data.</text>
</comment>
<feature type="region of interest" description="Disordered" evidence="1">
    <location>
        <begin position="1"/>
        <end position="156"/>
    </location>
</feature>
<evidence type="ECO:0000313" key="2">
    <source>
        <dbReference type="EMBL" id="KAF4718658.1"/>
    </source>
</evidence>
<sequence length="432" mass="46429">EEKGPQLQEEKGPQLQEEKGQGEEDSLEAGEGRDMNRADEQGRAEQLIGPLAPEGGIKRAAGKLDAAGVGEDAADHRAPPPVGLGYGSEDITNIPEQSVYRESIGHESLHPKPTHAQGPDVQQDITVNKSRLVRRQPTNSSSSSEKPRDAPSSATEAGALSLSLLSYPSEDTTDSIEQLLRHYEIPAMVEEEGCVVVGDEEIVEDDWKVQLYNLKRELDQIYASCTDVSRSSTSKIADSHDASRRNEDVADTTLMLSEEESASFTSTELAAAIAEVTAGISGPYLGDSFDANLSAFDTLFHFDSAPPDVLANNTSSSSIPFMVHASVLSVSEGPYWSPALLPQGLTCLSHNKSITESIFPFKDSLSSLPNIFTPSNSISLSAIVLHSADVASATGMPLSRLISELAARDDVTDVRQKYGCQRLLSYTHTEKG</sequence>
<evidence type="ECO:0000313" key="3">
    <source>
        <dbReference type="Proteomes" id="UP000574390"/>
    </source>
</evidence>
<reference evidence="2 3" key="1">
    <citation type="submission" date="2020-04" db="EMBL/GenBank/DDBJ databases">
        <title>Perkinsus olseni comparative genomics.</title>
        <authorList>
            <person name="Bogema D.R."/>
        </authorList>
    </citation>
    <scope>NUCLEOTIDE SEQUENCE [LARGE SCALE GENOMIC DNA]</scope>
    <source>
        <strain evidence="2">ATCC PRA-205</strain>
    </source>
</reference>
<dbReference type="AlphaFoldDB" id="A0A7J6RD47"/>
<organism evidence="2 3">
    <name type="scientific">Perkinsus olseni</name>
    <name type="common">Perkinsus atlanticus</name>
    <dbReference type="NCBI Taxonomy" id="32597"/>
    <lineage>
        <taxon>Eukaryota</taxon>
        <taxon>Sar</taxon>
        <taxon>Alveolata</taxon>
        <taxon>Perkinsozoa</taxon>
        <taxon>Perkinsea</taxon>
        <taxon>Perkinsida</taxon>
        <taxon>Perkinsidae</taxon>
        <taxon>Perkinsus</taxon>
    </lineage>
</organism>
<protein>
    <submittedName>
        <fullName evidence="2">Uncharacterized protein</fullName>
    </submittedName>
</protein>
<feature type="non-terminal residue" evidence="2">
    <location>
        <position position="432"/>
    </location>
</feature>
<evidence type="ECO:0000256" key="1">
    <source>
        <dbReference type="SAM" id="MobiDB-lite"/>
    </source>
</evidence>
<accession>A0A7J6RD47</accession>
<feature type="compositionally biased region" description="Basic and acidic residues" evidence="1">
    <location>
        <begin position="1"/>
        <end position="22"/>
    </location>
</feature>
<dbReference type="Proteomes" id="UP000574390">
    <property type="component" value="Unassembled WGS sequence"/>
</dbReference>
<feature type="compositionally biased region" description="Basic and acidic residues" evidence="1">
    <location>
        <begin position="30"/>
        <end position="43"/>
    </location>
</feature>
<dbReference type="EMBL" id="JABANM010022986">
    <property type="protein sequence ID" value="KAF4718658.1"/>
    <property type="molecule type" value="Genomic_DNA"/>
</dbReference>